<proteinExistence type="predicted"/>
<comment type="caution">
    <text evidence="2">The sequence shown here is derived from an EMBL/GenBank/DDBJ whole genome shotgun (WGS) entry which is preliminary data.</text>
</comment>
<dbReference type="EMBL" id="DXBY01000127">
    <property type="protein sequence ID" value="HIZ35594.1"/>
    <property type="molecule type" value="Genomic_DNA"/>
</dbReference>
<keyword evidence="1" id="KW-0732">Signal</keyword>
<sequence>MTVARLRKTGARLLGIVAVSLLTVGGISAAGHAEVTPEQVPAPSDGSGCPLGTVCLYPDASWNGDPTYVFWGSGVHRISGQYGEHRVFNNQTGLGYVELCTGADGENCDNLIGPGEYTDINLTEVNSINIFTY</sequence>
<evidence type="ECO:0000313" key="3">
    <source>
        <dbReference type="Proteomes" id="UP000824037"/>
    </source>
</evidence>
<evidence type="ECO:0000256" key="1">
    <source>
        <dbReference type="SAM" id="SignalP"/>
    </source>
</evidence>
<accession>A0A9D2EDC2</accession>
<protein>
    <recommendedName>
        <fullName evidence="4">Peptidase inhibitor family I36</fullName>
    </recommendedName>
</protein>
<evidence type="ECO:0008006" key="4">
    <source>
        <dbReference type="Google" id="ProtNLM"/>
    </source>
</evidence>
<name>A0A9D2EDC2_9MICO</name>
<dbReference type="AlphaFoldDB" id="A0A9D2EDC2"/>
<reference evidence="2" key="1">
    <citation type="journal article" date="2021" name="PeerJ">
        <title>Extensive microbial diversity within the chicken gut microbiome revealed by metagenomics and culture.</title>
        <authorList>
            <person name="Gilroy R."/>
            <person name="Ravi A."/>
            <person name="Getino M."/>
            <person name="Pursley I."/>
            <person name="Horton D.L."/>
            <person name="Alikhan N.F."/>
            <person name="Baker D."/>
            <person name="Gharbi K."/>
            <person name="Hall N."/>
            <person name="Watson M."/>
            <person name="Adriaenssens E.M."/>
            <person name="Foster-Nyarko E."/>
            <person name="Jarju S."/>
            <person name="Secka A."/>
            <person name="Antonio M."/>
            <person name="Oren A."/>
            <person name="Chaudhuri R.R."/>
            <person name="La Ragione R."/>
            <person name="Hildebrand F."/>
            <person name="Pallen M.J."/>
        </authorList>
    </citation>
    <scope>NUCLEOTIDE SEQUENCE</scope>
    <source>
        <strain evidence="2">ChiGjej4B4-7305</strain>
    </source>
</reference>
<organism evidence="2 3">
    <name type="scientific">Candidatus Ruania gallistercoris</name>
    <dbReference type="NCBI Taxonomy" id="2838746"/>
    <lineage>
        <taxon>Bacteria</taxon>
        <taxon>Bacillati</taxon>
        <taxon>Actinomycetota</taxon>
        <taxon>Actinomycetes</taxon>
        <taxon>Micrococcales</taxon>
        <taxon>Ruaniaceae</taxon>
        <taxon>Ruania</taxon>
    </lineage>
</organism>
<feature type="chain" id="PRO_5039263693" description="Peptidase inhibitor family I36" evidence="1">
    <location>
        <begin position="30"/>
        <end position="133"/>
    </location>
</feature>
<dbReference type="Proteomes" id="UP000824037">
    <property type="component" value="Unassembled WGS sequence"/>
</dbReference>
<feature type="signal peptide" evidence="1">
    <location>
        <begin position="1"/>
        <end position="29"/>
    </location>
</feature>
<gene>
    <name evidence="2" type="ORF">H9815_07430</name>
</gene>
<reference evidence="2" key="2">
    <citation type="submission" date="2021-04" db="EMBL/GenBank/DDBJ databases">
        <authorList>
            <person name="Gilroy R."/>
        </authorList>
    </citation>
    <scope>NUCLEOTIDE SEQUENCE</scope>
    <source>
        <strain evidence="2">ChiGjej4B4-7305</strain>
    </source>
</reference>
<evidence type="ECO:0000313" key="2">
    <source>
        <dbReference type="EMBL" id="HIZ35594.1"/>
    </source>
</evidence>